<name>A0A9R1V797_LACSA</name>
<organism evidence="1 2">
    <name type="scientific">Lactuca sativa</name>
    <name type="common">Garden lettuce</name>
    <dbReference type="NCBI Taxonomy" id="4236"/>
    <lineage>
        <taxon>Eukaryota</taxon>
        <taxon>Viridiplantae</taxon>
        <taxon>Streptophyta</taxon>
        <taxon>Embryophyta</taxon>
        <taxon>Tracheophyta</taxon>
        <taxon>Spermatophyta</taxon>
        <taxon>Magnoliopsida</taxon>
        <taxon>eudicotyledons</taxon>
        <taxon>Gunneridae</taxon>
        <taxon>Pentapetalae</taxon>
        <taxon>asterids</taxon>
        <taxon>campanulids</taxon>
        <taxon>Asterales</taxon>
        <taxon>Asteraceae</taxon>
        <taxon>Cichorioideae</taxon>
        <taxon>Cichorieae</taxon>
        <taxon>Lactucinae</taxon>
        <taxon>Lactuca</taxon>
    </lineage>
</organism>
<dbReference type="PANTHER" id="PTHR46250">
    <property type="entry name" value="MYB/SANT-LIKE DNA-BINDING DOMAIN PROTEIN-RELATED"/>
    <property type="match status" value="1"/>
</dbReference>
<dbReference type="EMBL" id="NBSK02000006">
    <property type="protein sequence ID" value="KAJ0199470.1"/>
    <property type="molecule type" value="Genomic_DNA"/>
</dbReference>
<evidence type="ECO:0000313" key="1">
    <source>
        <dbReference type="EMBL" id="KAJ0199470.1"/>
    </source>
</evidence>
<dbReference type="Proteomes" id="UP000235145">
    <property type="component" value="Unassembled WGS sequence"/>
</dbReference>
<gene>
    <name evidence="1" type="ORF">LSAT_V11C600322370</name>
</gene>
<accession>A0A9R1V797</accession>
<protein>
    <submittedName>
        <fullName evidence="1">Uncharacterized protein</fullName>
    </submittedName>
</protein>
<evidence type="ECO:0000313" key="2">
    <source>
        <dbReference type="Proteomes" id="UP000235145"/>
    </source>
</evidence>
<reference evidence="1 2" key="1">
    <citation type="journal article" date="2017" name="Nat. Commun.">
        <title>Genome assembly with in vitro proximity ligation data and whole-genome triplication in lettuce.</title>
        <authorList>
            <person name="Reyes-Chin-Wo S."/>
            <person name="Wang Z."/>
            <person name="Yang X."/>
            <person name="Kozik A."/>
            <person name="Arikit S."/>
            <person name="Song C."/>
            <person name="Xia L."/>
            <person name="Froenicke L."/>
            <person name="Lavelle D.O."/>
            <person name="Truco M.J."/>
            <person name="Xia R."/>
            <person name="Zhu S."/>
            <person name="Xu C."/>
            <person name="Xu H."/>
            <person name="Xu X."/>
            <person name="Cox K."/>
            <person name="Korf I."/>
            <person name="Meyers B.C."/>
            <person name="Michelmore R.W."/>
        </authorList>
    </citation>
    <scope>NUCLEOTIDE SEQUENCE [LARGE SCALE GENOMIC DNA]</scope>
    <source>
        <strain evidence="2">cv. Salinas</strain>
        <tissue evidence="1">Seedlings</tissue>
    </source>
</reference>
<proteinExistence type="predicted"/>
<dbReference type="AlphaFoldDB" id="A0A9R1V797"/>
<keyword evidence="2" id="KW-1185">Reference proteome</keyword>
<comment type="caution">
    <text evidence="1">The sequence shown here is derived from an EMBL/GenBank/DDBJ whole genome shotgun (WGS) entry which is preliminary data.</text>
</comment>
<sequence length="166" mass="19083">MKKDWQIVYDMVNGTNTSGFGYDSSIHSVTVEPTVHKDAGKWRNKIFPHYEDLCIIFGKDRVQGNKAKDFSQMEEDANNEEQSDQIEDAFKNKPHKMKNLQTPANNINQATLREIEVQKSFNGDFSEISKMQSLGAFDRFKESRKIMHDPETISFLSKTFGEVNVP</sequence>
<dbReference type="PANTHER" id="PTHR46250:SF17">
    <property type="entry name" value="MYB_SANT-LIKE DOMAIN-CONTAINING PROTEIN"/>
    <property type="match status" value="1"/>
</dbReference>